<dbReference type="InterPro" id="IPR055449">
    <property type="entry name" value="Iec3-like_M"/>
</dbReference>
<name>A0ABR4CPB2_9HELO</name>
<feature type="compositionally biased region" description="Acidic residues" evidence="1">
    <location>
        <begin position="1"/>
        <end position="14"/>
    </location>
</feature>
<feature type="region of interest" description="Disordered" evidence="1">
    <location>
        <begin position="232"/>
        <end position="259"/>
    </location>
</feature>
<feature type="compositionally biased region" description="Basic residues" evidence="1">
    <location>
        <begin position="319"/>
        <end position="328"/>
    </location>
</feature>
<evidence type="ECO:0000313" key="5">
    <source>
        <dbReference type="Proteomes" id="UP001595075"/>
    </source>
</evidence>
<feature type="compositionally biased region" description="Pro residues" evidence="1">
    <location>
        <begin position="357"/>
        <end position="370"/>
    </location>
</feature>
<evidence type="ECO:0000313" key="4">
    <source>
        <dbReference type="EMBL" id="KAL2071680.1"/>
    </source>
</evidence>
<feature type="region of interest" description="Disordered" evidence="1">
    <location>
        <begin position="284"/>
        <end position="370"/>
    </location>
</feature>
<evidence type="ECO:0000259" key="2">
    <source>
        <dbReference type="Pfam" id="PF14612"/>
    </source>
</evidence>
<proteinExistence type="predicted"/>
<protein>
    <submittedName>
        <fullName evidence="4">Uncharacterized protein</fullName>
    </submittedName>
</protein>
<reference evidence="4 5" key="1">
    <citation type="journal article" date="2024" name="Commun. Biol.">
        <title>Comparative genomic analysis of thermophilic fungi reveals convergent evolutionary adaptations and gene losses.</title>
        <authorList>
            <person name="Steindorff A.S."/>
            <person name="Aguilar-Pontes M.V."/>
            <person name="Robinson A.J."/>
            <person name="Andreopoulos B."/>
            <person name="LaButti K."/>
            <person name="Kuo A."/>
            <person name="Mondo S."/>
            <person name="Riley R."/>
            <person name="Otillar R."/>
            <person name="Haridas S."/>
            <person name="Lipzen A."/>
            <person name="Grimwood J."/>
            <person name="Schmutz J."/>
            <person name="Clum A."/>
            <person name="Reid I.D."/>
            <person name="Moisan M.C."/>
            <person name="Butler G."/>
            <person name="Nguyen T.T.M."/>
            <person name="Dewar K."/>
            <person name="Conant G."/>
            <person name="Drula E."/>
            <person name="Henrissat B."/>
            <person name="Hansel C."/>
            <person name="Singer S."/>
            <person name="Hutchinson M.I."/>
            <person name="de Vries R.P."/>
            <person name="Natvig D.O."/>
            <person name="Powell A.J."/>
            <person name="Tsang A."/>
            <person name="Grigoriev I.V."/>
        </authorList>
    </citation>
    <scope>NUCLEOTIDE SEQUENCE [LARGE SCALE GENOMIC DNA]</scope>
    <source>
        <strain evidence="4 5">CBS 494.80</strain>
    </source>
</reference>
<feature type="domain" description="INO80 complex subunit 3-like middle region" evidence="3">
    <location>
        <begin position="137"/>
        <end position="235"/>
    </location>
</feature>
<comment type="caution">
    <text evidence="4">The sequence shown here is derived from an EMBL/GenBank/DDBJ whole genome shotgun (WGS) entry which is preliminary data.</text>
</comment>
<keyword evidence="5" id="KW-1185">Reference proteome</keyword>
<feature type="domain" description="INO80 complex subunit 3 N-terminal" evidence="2">
    <location>
        <begin position="36"/>
        <end position="77"/>
    </location>
</feature>
<dbReference type="Proteomes" id="UP001595075">
    <property type="component" value="Unassembled WGS sequence"/>
</dbReference>
<dbReference type="Pfam" id="PF14612">
    <property type="entry name" value="Ino80_Iec3"/>
    <property type="match status" value="1"/>
</dbReference>
<dbReference type="EMBL" id="JAZHXI010000005">
    <property type="protein sequence ID" value="KAL2071680.1"/>
    <property type="molecule type" value="Genomic_DNA"/>
</dbReference>
<accession>A0ABR4CPB2</accession>
<sequence length="370" mass="39972">MDGNGDDTLVEDQDTTMVNDEAATEQNPADAKPTYKSFKKKYRKMKIKFDEAMRNSNELYIQEQLAIKKAKQLTQENEFDLSPEEGILSALPPLVTEEELASAALLTTPDGIALYNELLTLTNERAALQSTTLKPTKSLTNLLKTIPHARLSQATPEQLAPLNPIEGQPYPLGYLTAEHLDDYIYDIDAQLGTVPALPPPILPTSHQADLAFGNHHSPYNWLRRNQPHIFLQDGEGSEKSNGKPGALRGAGKRASIPAPSKADALEIVEEDGQGYEFAIGGGAATTKAAAGGKRKRDDDDNSGGYHPSKAVKATEDGVRKKRPYNRKPKPVDGEAAASPATAPTSSRKGKGRAKPKAPTPDPNAHPFGPI</sequence>
<feature type="compositionally biased region" description="Low complexity" evidence="1">
    <location>
        <begin position="335"/>
        <end position="346"/>
    </location>
</feature>
<gene>
    <name evidence="4" type="ORF">VTL71DRAFT_12915</name>
</gene>
<organism evidence="4 5">
    <name type="scientific">Oculimacula yallundae</name>
    <dbReference type="NCBI Taxonomy" id="86028"/>
    <lineage>
        <taxon>Eukaryota</taxon>
        <taxon>Fungi</taxon>
        <taxon>Dikarya</taxon>
        <taxon>Ascomycota</taxon>
        <taxon>Pezizomycotina</taxon>
        <taxon>Leotiomycetes</taxon>
        <taxon>Helotiales</taxon>
        <taxon>Ploettnerulaceae</taxon>
        <taxon>Oculimacula</taxon>
    </lineage>
</organism>
<evidence type="ECO:0000256" key="1">
    <source>
        <dbReference type="SAM" id="MobiDB-lite"/>
    </source>
</evidence>
<dbReference type="InterPro" id="IPR032742">
    <property type="entry name" value="Iec3_N"/>
</dbReference>
<evidence type="ECO:0000259" key="3">
    <source>
        <dbReference type="Pfam" id="PF24244"/>
    </source>
</evidence>
<feature type="region of interest" description="Disordered" evidence="1">
    <location>
        <begin position="1"/>
        <end position="33"/>
    </location>
</feature>
<dbReference type="Pfam" id="PF24244">
    <property type="entry name" value="Iec3-like_M"/>
    <property type="match status" value="1"/>
</dbReference>